<keyword evidence="5 6" id="KW-0505">Motor protein</keyword>
<reference evidence="10 11" key="1">
    <citation type="submission" date="2010-05" db="EMBL/GenBank/DDBJ databases">
        <title>The Genome Sequence of Thecamonas trahens ATCC 50062.</title>
        <authorList>
            <consortium name="The Broad Institute Genome Sequencing Platform"/>
            <person name="Russ C."/>
            <person name="Cuomo C."/>
            <person name="Shea T."/>
            <person name="Young S.K."/>
            <person name="Zeng Q."/>
            <person name="Koehrsen M."/>
            <person name="Haas B."/>
            <person name="Borodovsky M."/>
            <person name="Guigo R."/>
            <person name="Alvarado L."/>
            <person name="Berlin A."/>
            <person name="Bochicchio J."/>
            <person name="Borenstein D."/>
            <person name="Chapman S."/>
            <person name="Chen Z."/>
            <person name="Freedman E."/>
            <person name="Gellesch M."/>
            <person name="Goldberg J."/>
            <person name="Griggs A."/>
            <person name="Gujja S."/>
            <person name="Heilman E."/>
            <person name="Heiman D."/>
            <person name="Hepburn T."/>
            <person name="Howarth C."/>
            <person name="Jen D."/>
            <person name="Larson L."/>
            <person name="Mehta T."/>
            <person name="Park D."/>
            <person name="Pearson M."/>
            <person name="Roberts A."/>
            <person name="Saif S."/>
            <person name="Shenoy N."/>
            <person name="Sisk P."/>
            <person name="Stolte C."/>
            <person name="Sykes S."/>
            <person name="Thomson T."/>
            <person name="Walk T."/>
            <person name="White J."/>
            <person name="Yandava C."/>
            <person name="Burger G."/>
            <person name="Gray M.W."/>
            <person name="Holland P.W.H."/>
            <person name="King N."/>
            <person name="Lang F.B.F."/>
            <person name="Roger A.J."/>
            <person name="Ruiz-Trillo I."/>
            <person name="Lander E."/>
            <person name="Nusbaum C."/>
        </authorList>
    </citation>
    <scope>NUCLEOTIDE SEQUENCE [LARGE SCALE GENOMIC DNA]</scope>
    <source>
        <strain evidence="10 11">ATCC 50062</strain>
    </source>
</reference>
<dbReference type="GeneID" id="25560959"/>
<keyword evidence="3 6" id="KW-0067">ATP-binding</keyword>
<dbReference type="InterPro" id="IPR001752">
    <property type="entry name" value="Kinesin_motor_dom"/>
</dbReference>
<sequence length="927" mass="100431">MVRSAVTVCVRTRPTLQFAQDNITVDTEANSVDVKVMRSKSQGYVNNQQEAWSFSCDKVLHNAPQDEVFARLARPMVDSAVEGYNGSVMVYGQTGAGKTFTMTGATDNYRHRGIIPRAIAHLFKTIEAKPALAFTVRISYLELYNEHMYDLLAPVTGRVVPGAGGTGTFGGGPVGSAPDLTIVEDSAGNTHVRGLSHVVATSEEEALNLLFEGDTNRIVGSHSLNKASSRSHTIFTLHVESRSRVESTEKVLTSKLNLVDLAGSERVKKTDSTGVTLQEAKYINQSLTFLEQVVVALGDRRSHIPYRQTKLTNVLKDSIGGNCKTLMIANIWPEASQLEETISTLRFAQRMMRVSNEPTINVQYDLAALCKKYEADIRELKEELAMHDALSNRAHIVYDPYTDQERYELNKQVKAYLTGELDELPVINIRHIRETFAQFRVILNNVEASALKKLRDHYGTSAPPADAPSALDVKSMVATGGGVGELDSDGFHLGEFADDAKPVNSDALKRRPSGKVARHKAPRKKRLASERGRKEMRAGHGDHDSGDGGRGGDEADGEPDGRSRRRSRASGRTTPKGMSPLGNKAKKKKKKRTTSSMGREAGGHDPPSTSKGHPRGHDLSRTPSAAHLPGGGAAGDADRARSPSRGGDDLEGGSVVADHETPDGGRGPSAGGRPGNASAASAASGYGGGGGGGDGSRPSSSHAFRPSREDAFSEFKHTAGAEIAGILEENKRVYHEKKRLLREAGLSVNGAKAAIDVLRAKLNALRESRVGAPPAVAPSALPGAHDAAASSEPVEVIDEDEYQVLVELQEAKATYREAFEAYKAAKADVSYLDRHVTECRQRLLADFDEWFMASFGHLPLKPAASASELLEPNQDVLDDGEKWDLQQTQRIAKEDPDAVAFYTARMNVQRKVFASQQQHSASRRIRR</sequence>
<evidence type="ECO:0000313" key="10">
    <source>
        <dbReference type="EMBL" id="KNC53487.1"/>
    </source>
</evidence>
<dbReference type="PROSITE" id="PS50067">
    <property type="entry name" value="KINESIN_MOTOR_2"/>
    <property type="match status" value="1"/>
</dbReference>
<evidence type="ECO:0000313" key="11">
    <source>
        <dbReference type="Proteomes" id="UP000054408"/>
    </source>
</evidence>
<dbReference type="InterPro" id="IPR056524">
    <property type="entry name" value="KIF6/9_C"/>
</dbReference>
<evidence type="ECO:0000256" key="4">
    <source>
        <dbReference type="ARBA" id="ARBA00023054"/>
    </source>
</evidence>
<organism evidence="10 11">
    <name type="scientific">Thecamonas trahens ATCC 50062</name>
    <dbReference type="NCBI Taxonomy" id="461836"/>
    <lineage>
        <taxon>Eukaryota</taxon>
        <taxon>Apusozoa</taxon>
        <taxon>Apusomonadida</taxon>
        <taxon>Apusomonadidae</taxon>
        <taxon>Thecamonas</taxon>
    </lineage>
</organism>
<dbReference type="PANTHER" id="PTHR47968">
    <property type="entry name" value="CENTROMERE PROTEIN E"/>
    <property type="match status" value="1"/>
</dbReference>
<dbReference type="InterPro" id="IPR036961">
    <property type="entry name" value="Kinesin_motor_dom_sf"/>
</dbReference>
<dbReference type="eggNOG" id="KOG4280">
    <property type="taxonomic scope" value="Eukaryota"/>
</dbReference>
<dbReference type="PROSITE" id="PS00411">
    <property type="entry name" value="KINESIN_MOTOR_1"/>
    <property type="match status" value="1"/>
</dbReference>
<name>A0A0L0DME7_THETB</name>
<dbReference type="OrthoDB" id="3176171at2759"/>
<feature type="compositionally biased region" description="Low complexity" evidence="8">
    <location>
        <begin position="675"/>
        <end position="684"/>
    </location>
</feature>
<dbReference type="InterPro" id="IPR019821">
    <property type="entry name" value="Kinesin_motor_CS"/>
</dbReference>
<dbReference type="EMBL" id="GL349437">
    <property type="protein sequence ID" value="KNC53487.1"/>
    <property type="molecule type" value="Genomic_DNA"/>
</dbReference>
<proteinExistence type="inferred from homology"/>
<feature type="compositionally biased region" description="Basic and acidic residues" evidence="8">
    <location>
        <begin position="527"/>
        <end position="553"/>
    </location>
</feature>
<feature type="compositionally biased region" description="Gly residues" evidence="8">
    <location>
        <begin position="685"/>
        <end position="695"/>
    </location>
</feature>
<dbReference type="InterPro" id="IPR027417">
    <property type="entry name" value="P-loop_NTPase"/>
</dbReference>
<keyword evidence="11" id="KW-1185">Reference proteome</keyword>
<feature type="region of interest" description="Disordered" evidence="8">
    <location>
        <begin position="496"/>
        <end position="710"/>
    </location>
</feature>
<evidence type="ECO:0000256" key="2">
    <source>
        <dbReference type="ARBA" id="ARBA00022741"/>
    </source>
</evidence>
<dbReference type="AlphaFoldDB" id="A0A0L0DME7"/>
<comment type="similarity">
    <text evidence="6 7">Belongs to the TRAFAC class myosin-kinesin ATPase superfamily. Kinesin family.</text>
</comment>
<dbReference type="GO" id="GO:0008017">
    <property type="term" value="F:microtubule binding"/>
    <property type="evidence" value="ECO:0007669"/>
    <property type="project" value="InterPro"/>
</dbReference>
<keyword evidence="2 6" id="KW-0547">Nucleotide-binding</keyword>
<evidence type="ECO:0000256" key="6">
    <source>
        <dbReference type="PROSITE-ProRule" id="PRU00283"/>
    </source>
</evidence>
<evidence type="ECO:0000256" key="1">
    <source>
        <dbReference type="ARBA" id="ARBA00022701"/>
    </source>
</evidence>
<dbReference type="Gene3D" id="3.40.850.10">
    <property type="entry name" value="Kinesin motor domain"/>
    <property type="match status" value="1"/>
</dbReference>
<feature type="compositionally biased region" description="Gly residues" evidence="8">
    <location>
        <begin position="664"/>
        <end position="674"/>
    </location>
</feature>
<feature type="compositionally biased region" description="Basic residues" evidence="8">
    <location>
        <begin position="584"/>
        <end position="593"/>
    </location>
</feature>
<keyword evidence="4" id="KW-0175">Coiled coil</keyword>
<dbReference type="RefSeq" id="XP_013761809.1">
    <property type="nucleotide sequence ID" value="XM_013906355.1"/>
</dbReference>
<dbReference type="GO" id="GO:0007018">
    <property type="term" value="P:microtubule-based movement"/>
    <property type="evidence" value="ECO:0007669"/>
    <property type="project" value="InterPro"/>
</dbReference>
<evidence type="ECO:0000256" key="8">
    <source>
        <dbReference type="SAM" id="MobiDB-lite"/>
    </source>
</evidence>
<dbReference type="GO" id="GO:0005874">
    <property type="term" value="C:microtubule"/>
    <property type="evidence" value="ECO:0007669"/>
    <property type="project" value="UniProtKB-KW"/>
</dbReference>
<dbReference type="Pfam" id="PF23735">
    <property type="entry name" value="KIF9"/>
    <property type="match status" value="1"/>
</dbReference>
<dbReference type="GO" id="GO:0003777">
    <property type="term" value="F:microtubule motor activity"/>
    <property type="evidence" value="ECO:0007669"/>
    <property type="project" value="InterPro"/>
</dbReference>
<dbReference type="SMART" id="SM00129">
    <property type="entry name" value="KISc"/>
    <property type="match status" value="1"/>
</dbReference>
<accession>A0A0L0DME7</accession>
<dbReference type="InterPro" id="IPR027640">
    <property type="entry name" value="Kinesin-like_fam"/>
</dbReference>
<evidence type="ECO:0000259" key="9">
    <source>
        <dbReference type="PROSITE" id="PS50067"/>
    </source>
</evidence>
<dbReference type="Proteomes" id="UP000054408">
    <property type="component" value="Unassembled WGS sequence"/>
</dbReference>
<feature type="domain" description="Kinesin motor" evidence="9">
    <location>
        <begin position="5"/>
        <end position="354"/>
    </location>
</feature>
<dbReference type="OMA" id="DRRSHIP"/>
<keyword evidence="1 7" id="KW-0493">Microtubule</keyword>
<dbReference type="Pfam" id="PF00225">
    <property type="entry name" value="Kinesin"/>
    <property type="match status" value="1"/>
</dbReference>
<dbReference type="PANTHER" id="PTHR47968:SF36">
    <property type="entry name" value="KINESIN HEAVY CHAIN ISOFORM X1"/>
    <property type="match status" value="1"/>
</dbReference>
<feature type="binding site" evidence="6">
    <location>
        <begin position="92"/>
        <end position="99"/>
    </location>
    <ligand>
        <name>ATP</name>
        <dbReference type="ChEBI" id="CHEBI:30616"/>
    </ligand>
</feature>
<gene>
    <name evidence="10" type="ORF">AMSG_01201</name>
</gene>
<dbReference type="SUPFAM" id="SSF52540">
    <property type="entry name" value="P-loop containing nucleoside triphosphate hydrolases"/>
    <property type="match status" value="1"/>
</dbReference>
<evidence type="ECO:0000256" key="5">
    <source>
        <dbReference type="ARBA" id="ARBA00023175"/>
    </source>
</evidence>
<dbReference type="STRING" id="461836.A0A0L0DME7"/>
<dbReference type="GO" id="GO:0005524">
    <property type="term" value="F:ATP binding"/>
    <property type="evidence" value="ECO:0007669"/>
    <property type="project" value="UniProtKB-UniRule"/>
</dbReference>
<feature type="compositionally biased region" description="Basic residues" evidence="8">
    <location>
        <begin position="510"/>
        <end position="526"/>
    </location>
</feature>
<evidence type="ECO:0000256" key="3">
    <source>
        <dbReference type="ARBA" id="ARBA00022840"/>
    </source>
</evidence>
<dbReference type="PRINTS" id="PR00380">
    <property type="entry name" value="KINESINHEAVY"/>
</dbReference>
<protein>
    <recommendedName>
        <fullName evidence="7">Kinesin-like protein</fullName>
    </recommendedName>
</protein>
<evidence type="ECO:0000256" key="7">
    <source>
        <dbReference type="RuleBase" id="RU000394"/>
    </source>
</evidence>